<dbReference type="Pfam" id="PF01553">
    <property type="entry name" value="Acyltransferase"/>
    <property type="match status" value="1"/>
</dbReference>
<evidence type="ECO:0000313" key="6">
    <source>
        <dbReference type="Proteomes" id="UP000000379"/>
    </source>
</evidence>
<protein>
    <submittedName>
        <fullName evidence="5">Phospholipid/glycerol acyltransferase</fullName>
    </submittedName>
</protein>
<evidence type="ECO:0000313" key="5">
    <source>
        <dbReference type="EMBL" id="ADI15857.1"/>
    </source>
</evidence>
<dbReference type="RefSeq" id="WP_013179216.1">
    <property type="nucleotide sequence ID" value="NC_014221.1"/>
</dbReference>
<dbReference type="eggNOG" id="COG0204">
    <property type="taxonomic scope" value="Bacteria"/>
</dbReference>
<dbReference type="KEGG" id="tra:Trad_2754"/>
<dbReference type="GO" id="GO:0003841">
    <property type="term" value="F:1-acylglycerol-3-phosphate O-acyltransferase activity"/>
    <property type="evidence" value="ECO:0007669"/>
    <property type="project" value="TreeGrafter"/>
</dbReference>
<feature type="domain" description="Phospholipid/glycerol acyltransferase" evidence="4">
    <location>
        <begin position="47"/>
        <end position="157"/>
    </location>
</feature>
<evidence type="ECO:0000256" key="3">
    <source>
        <dbReference type="SAM" id="MobiDB-lite"/>
    </source>
</evidence>
<dbReference type="Proteomes" id="UP000000379">
    <property type="component" value="Chromosome"/>
</dbReference>
<dbReference type="AlphaFoldDB" id="D7CV30"/>
<keyword evidence="1" id="KW-0808">Transferase</keyword>
<keyword evidence="6" id="KW-1185">Reference proteome</keyword>
<name>D7CV30_TRURR</name>
<dbReference type="HOGENOM" id="CLU_027938_4_5_0"/>
<proteinExistence type="predicted"/>
<dbReference type="CDD" id="cd07989">
    <property type="entry name" value="LPLAT_AGPAT-like"/>
    <property type="match status" value="1"/>
</dbReference>
<dbReference type="SUPFAM" id="SSF69593">
    <property type="entry name" value="Glycerol-3-phosphate (1)-acyltransferase"/>
    <property type="match status" value="1"/>
</dbReference>
<evidence type="ECO:0000259" key="4">
    <source>
        <dbReference type="SMART" id="SM00563"/>
    </source>
</evidence>
<dbReference type="PANTHER" id="PTHR10434">
    <property type="entry name" value="1-ACYL-SN-GLYCEROL-3-PHOSPHATE ACYLTRANSFERASE"/>
    <property type="match status" value="1"/>
</dbReference>
<organism evidence="5 6">
    <name type="scientific">Truepera radiovictrix (strain DSM 17093 / CIP 108686 / LMG 22925 / RQ-24)</name>
    <dbReference type="NCBI Taxonomy" id="649638"/>
    <lineage>
        <taxon>Bacteria</taxon>
        <taxon>Thermotogati</taxon>
        <taxon>Deinococcota</taxon>
        <taxon>Deinococci</taxon>
        <taxon>Trueperales</taxon>
        <taxon>Trueperaceae</taxon>
        <taxon>Truepera</taxon>
    </lineage>
</organism>
<dbReference type="PANTHER" id="PTHR10434:SF11">
    <property type="entry name" value="1-ACYL-SN-GLYCEROL-3-PHOSPHATE ACYLTRANSFERASE"/>
    <property type="match status" value="1"/>
</dbReference>
<reference evidence="5 6" key="2">
    <citation type="journal article" date="2011" name="Stand. Genomic Sci.">
        <title>Complete genome sequence of Truepera radiovictrix type strain (RQ-24).</title>
        <authorList>
            <person name="Ivanova N."/>
            <person name="Rohde C."/>
            <person name="Munk C."/>
            <person name="Nolan M."/>
            <person name="Lucas S."/>
            <person name="Del Rio T.G."/>
            <person name="Tice H."/>
            <person name="Deshpande S."/>
            <person name="Cheng J.F."/>
            <person name="Tapia R."/>
            <person name="Han C."/>
            <person name="Goodwin L."/>
            <person name="Pitluck S."/>
            <person name="Liolios K."/>
            <person name="Mavromatis K."/>
            <person name="Mikhailova N."/>
            <person name="Pati A."/>
            <person name="Chen A."/>
            <person name="Palaniappan K."/>
            <person name="Land M."/>
            <person name="Hauser L."/>
            <person name="Chang Y.J."/>
            <person name="Jeffries C.D."/>
            <person name="Brambilla E."/>
            <person name="Rohde M."/>
            <person name="Goker M."/>
            <person name="Tindall B.J."/>
            <person name="Woyke T."/>
            <person name="Bristow J."/>
            <person name="Eisen J.A."/>
            <person name="Markowitz V."/>
            <person name="Hugenholtz P."/>
            <person name="Kyrpides N.C."/>
            <person name="Klenk H.P."/>
            <person name="Lapidus A."/>
        </authorList>
    </citation>
    <scope>NUCLEOTIDE SEQUENCE [LARGE SCALE GENOMIC DNA]</scope>
    <source>
        <strain evidence="6">DSM 17093 / CIP 108686 / LMG 22925 / RQ-24</strain>
    </source>
</reference>
<dbReference type="OrthoDB" id="9803035at2"/>
<dbReference type="STRING" id="649638.Trad_2754"/>
<dbReference type="GO" id="GO:0006654">
    <property type="term" value="P:phosphatidic acid biosynthetic process"/>
    <property type="evidence" value="ECO:0007669"/>
    <property type="project" value="TreeGrafter"/>
</dbReference>
<dbReference type="EMBL" id="CP002049">
    <property type="protein sequence ID" value="ADI15857.1"/>
    <property type="molecule type" value="Genomic_DNA"/>
</dbReference>
<accession>D7CV30</accession>
<dbReference type="SMART" id="SM00563">
    <property type="entry name" value="PlsC"/>
    <property type="match status" value="1"/>
</dbReference>
<evidence type="ECO:0000256" key="1">
    <source>
        <dbReference type="ARBA" id="ARBA00022679"/>
    </source>
</evidence>
<reference evidence="6" key="1">
    <citation type="submission" date="2010-05" db="EMBL/GenBank/DDBJ databases">
        <title>The complete genome of Truepera radiovictris DSM 17093.</title>
        <authorList>
            <consortium name="US DOE Joint Genome Institute (JGI-PGF)"/>
            <person name="Lucas S."/>
            <person name="Copeland A."/>
            <person name="Lapidus A."/>
            <person name="Glavina del Rio T."/>
            <person name="Dalin E."/>
            <person name="Tice H."/>
            <person name="Bruce D."/>
            <person name="Goodwin L."/>
            <person name="Pitluck S."/>
            <person name="Kyrpides N."/>
            <person name="Mavromatis K."/>
            <person name="Ovchinnikova G."/>
            <person name="Munk A.C."/>
            <person name="Detter J.C."/>
            <person name="Han C."/>
            <person name="Tapia R."/>
            <person name="Land M."/>
            <person name="Hauser L."/>
            <person name="Markowitz V."/>
            <person name="Cheng J.-F."/>
            <person name="Hugenholtz P."/>
            <person name="Woyke T."/>
            <person name="Wu D."/>
            <person name="Tindall B."/>
            <person name="Pomrenke H.G."/>
            <person name="Brambilla E."/>
            <person name="Klenk H.-P."/>
            <person name="Eisen J.A."/>
        </authorList>
    </citation>
    <scope>NUCLEOTIDE SEQUENCE [LARGE SCALE GENOMIC DNA]</scope>
    <source>
        <strain evidence="6">DSM 17093 / CIP 108686 / LMG 22925 / RQ-24</strain>
    </source>
</reference>
<sequence>MILPPDPARVRELWFYLFAAFVVRNGARLFLGLRVEGVEHIPREGGLIIAGNHISSFDPPIIGSLVPREIHFMAKRELFDKQPMRWIAEHLMAFPVDRERNDTKAIKDALRFLRAGLAVGIFPQGTRNAGDAQALDGAAFLAQRAGVPLQPVAIWREGRAFRVRFGRPLPPSGRSKAEMRALTETLMAHINALLPPHLRAQASGETTRSDAPAPSETPANGPTLMEQGA</sequence>
<feature type="region of interest" description="Disordered" evidence="3">
    <location>
        <begin position="201"/>
        <end position="229"/>
    </location>
</feature>
<dbReference type="InterPro" id="IPR002123">
    <property type="entry name" value="Plipid/glycerol_acylTrfase"/>
</dbReference>
<gene>
    <name evidence="5" type="ordered locus">Trad_2754</name>
</gene>
<keyword evidence="2 5" id="KW-0012">Acyltransferase</keyword>
<evidence type="ECO:0000256" key="2">
    <source>
        <dbReference type="ARBA" id="ARBA00023315"/>
    </source>
</evidence>